<comment type="caution">
    <text evidence="9">The sequence shown here is derived from an EMBL/GenBank/DDBJ whole genome shotgun (WGS) entry which is preliminary data.</text>
</comment>
<dbReference type="Gene3D" id="3.20.20.300">
    <property type="entry name" value="Glycoside hydrolase, family 3, N-terminal domain"/>
    <property type="match status" value="1"/>
</dbReference>
<comment type="similarity">
    <text evidence="2">Belongs to the glycosyl hydrolase 3 family.</text>
</comment>
<dbReference type="InterPro" id="IPR001764">
    <property type="entry name" value="Glyco_hydro_3_N"/>
</dbReference>
<dbReference type="InterPro" id="IPR051915">
    <property type="entry name" value="Cellulose_Degrad_GH3"/>
</dbReference>
<accession>A0ABW9V4A5</accession>
<evidence type="ECO:0000256" key="4">
    <source>
        <dbReference type="ARBA" id="ARBA00022729"/>
    </source>
</evidence>
<evidence type="ECO:0000259" key="8">
    <source>
        <dbReference type="Pfam" id="PF01915"/>
    </source>
</evidence>
<evidence type="ECO:0000259" key="7">
    <source>
        <dbReference type="Pfam" id="PF00933"/>
    </source>
</evidence>
<evidence type="ECO:0000313" key="9">
    <source>
        <dbReference type="EMBL" id="MYM34526.1"/>
    </source>
</evidence>
<dbReference type="RefSeq" id="WP_160989914.1">
    <property type="nucleotide sequence ID" value="NZ_WWCO01000005.1"/>
</dbReference>
<comment type="catalytic activity">
    <reaction evidence="1">
        <text>Hydrolysis of terminal, non-reducing beta-D-glucosyl residues with release of beta-D-glucose.</text>
        <dbReference type="EC" id="3.2.1.21"/>
    </reaction>
</comment>
<dbReference type="PANTHER" id="PTHR30620:SF16">
    <property type="entry name" value="LYSOSOMAL BETA GLUCOSIDASE"/>
    <property type="match status" value="1"/>
</dbReference>
<sequence>MPLLYLPLLAASLLTVDGQQFRDLNHNGRLDPYEDWRLSPAERTRDLMARMTLEEKAGTMIHGTVPLATGGKQLDGAAAAALIGKKHLNTLITRQSGDAAALAAANNTLQASAERTRLGIPVTVSTDPRNQFQHTVGQSVAAGSFSAWPDPLGMAAINDPALTARFGDIVRQEYLAVGIRQALSPQADLATDPRWSRVAGTFGEDAAIAGRQVQAYIQGVQNGADGVRAGSVVAVVKHWAGYGAAKDGWDSHNPYGKHMTFPSANFAYHLKPFDGAFAAKVGAVMPTYSMPDGEVTVEGVTLERVGGAFNQPLIDGLLRRNRGFDGVVLSDWAVTSDCAEDCAEGIPKGANPFAYFAKWGTPWGVEQLSPRARMVKAVRAGVDQFGGTEASELLVEAVNAGELGVEDLNRAASRILLQKFQQGLFEAPFVDEQQAAARVNTPAAQQQALDAQRRSLVLLQNKDRILPLAGGKRVYLHGVDAKVAQRYGMRVVDAPELADVAIMRVAAPSQMLHPNYIFGAMTHEGSLEFGDDNADYAAIKRIAAKVPTIVTIYLDRPAVLTNIVDKAAAVVANFGVSDIALLDVLTGRSAPQGKLPIELPSSDAAAAAQRSDLPHDSVKPLFPFGHGLSY</sequence>
<feature type="domain" description="Glycoside hydrolase family 3 C-terminal" evidence="8">
    <location>
        <begin position="491"/>
        <end position="630"/>
    </location>
</feature>
<keyword evidence="5 9" id="KW-0378">Hydrolase</keyword>
<evidence type="ECO:0000256" key="6">
    <source>
        <dbReference type="ARBA" id="ARBA00023295"/>
    </source>
</evidence>
<dbReference type="Proteomes" id="UP000449678">
    <property type="component" value="Unassembled WGS sequence"/>
</dbReference>
<dbReference type="InterPro" id="IPR002772">
    <property type="entry name" value="Glyco_hydro_3_C"/>
</dbReference>
<dbReference type="SUPFAM" id="SSF51445">
    <property type="entry name" value="(Trans)glycosidases"/>
    <property type="match status" value="1"/>
</dbReference>
<dbReference type="Pfam" id="PF01915">
    <property type="entry name" value="Glyco_hydro_3_C"/>
    <property type="match status" value="1"/>
</dbReference>
<proteinExistence type="inferred from homology"/>
<dbReference type="GO" id="GO:0016787">
    <property type="term" value="F:hydrolase activity"/>
    <property type="evidence" value="ECO:0007669"/>
    <property type="project" value="UniProtKB-KW"/>
</dbReference>
<name>A0ABW9V4A5_9BURK</name>
<evidence type="ECO:0000256" key="2">
    <source>
        <dbReference type="ARBA" id="ARBA00005336"/>
    </source>
</evidence>
<gene>
    <name evidence="9" type="ORF">GTP38_09265</name>
</gene>
<dbReference type="Gene3D" id="3.40.50.1700">
    <property type="entry name" value="Glycoside hydrolase family 3 C-terminal domain"/>
    <property type="match status" value="2"/>
</dbReference>
<dbReference type="EMBL" id="WWCO01000005">
    <property type="protein sequence ID" value="MYM34526.1"/>
    <property type="molecule type" value="Genomic_DNA"/>
</dbReference>
<dbReference type="EC" id="3.2.1.21" evidence="3"/>
<dbReference type="SUPFAM" id="SSF52279">
    <property type="entry name" value="Beta-D-glucan exohydrolase, C-terminal domain"/>
    <property type="match status" value="1"/>
</dbReference>
<dbReference type="InterPro" id="IPR017853">
    <property type="entry name" value="GH"/>
</dbReference>
<reference evidence="9 10" key="1">
    <citation type="submission" date="2019-12" db="EMBL/GenBank/DDBJ databases">
        <title>Novel species isolated from a subtropical stream in China.</title>
        <authorList>
            <person name="Lu H."/>
        </authorList>
    </citation>
    <scope>NUCLEOTIDE SEQUENCE [LARGE SCALE GENOMIC DNA]</scope>
    <source>
        <strain evidence="9 10">FT94W</strain>
    </source>
</reference>
<keyword evidence="6" id="KW-0326">Glycosidase</keyword>
<evidence type="ECO:0000313" key="10">
    <source>
        <dbReference type="Proteomes" id="UP000449678"/>
    </source>
</evidence>
<evidence type="ECO:0000256" key="5">
    <source>
        <dbReference type="ARBA" id="ARBA00022801"/>
    </source>
</evidence>
<protein>
    <recommendedName>
        <fullName evidence="3">beta-glucosidase</fullName>
        <ecNumber evidence="3">3.2.1.21</ecNumber>
    </recommendedName>
</protein>
<dbReference type="PANTHER" id="PTHR30620">
    <property type="entry name" value="PERIPLASMIC BETA-GLUCOSIDASE-RELATED"/>
    <property type="match status" value="1"/>
</dbReference>
<dbReference type="InterPro" id="IPR036962">
    <property type="entry name" value="Glyco_hydro_3_N_sf"/>
</dbReference>
<dbReference type="PRINTS" id="PR00133">
    <property type="entry name" value="GLHYDRLASE3"/>
</dbReference>
<feature type="domain" description="Glycoside hydrolase family 3 N-terminal" evidence="7">
    <location>
        <begin position="53"/>
        <end position="416"/>
    </location>
</feature>
<organism evidence="9 10">
    <name type="scientific">Duganella lactea</name>
    <dbReference type="NCBI Taxonomy" id="2692173"/>
    <lineage>
        <taxon>Bacteria</taxon>
        <taxon>Pseudomonadati</taxon>
        <taxon>Pseudomonadota</taxon>
        <taxon>Betaproteobacteria</taxon>
        <taxon>Burkholderiales</taxon>
        <taxon>Oxalobacteraceae</taxon>
        <taxon>Telluria group</taxon>
        <taxon>Duganella</taxon>
    </lineage>
</organism>
<keyword evidence="4" id="KW-0732">Signal</keyword>
<evidence type="ECO:0000256" key="1">
    <source>
        <dbReference type="ARBA" id="ARBA00000448"/>
    </source>
</evidence>
<dbReference type="Pfam" id="PF00933">
    <property type="entry name" value="Glyco_hydro_3"/>
    <property type="match status" value="1"/>
</dbReference>
<keyword evidence="10" id="KW-1185">Reference proteome</keyword>
<dbReference type="InterPro" id="IPR036881">
    <property type="entry name" value="Glyco_hydro_3_C_sf"/>
</dbReference>
<evidence type="ECO:0000256" key="3">
    <source>
        <dbReference type="ARBA" id="ARBA00012744"/>
    </source>
</evidence>